<keyword evidence="5" id="KW-0862">Zinc</keyword>
<feature type="compositionally biased region" description="Low complexity" evidence="8">
    <location>
        <begin position="32"/>
        <end position="46"/>
    </location>
</feature>
<keyword evidence="11" id="KW-0121">Carboxypeptidase</keyword>
<keyword evidence="3" id="KW-0645">Protease</keyword>
<dbReference type="CDD" id="cd06905">
    <property type="entry name" value="M14-like"/>
    <property type="match status" value="1"/>
</dbReference>
<evidence type="ECO:0000256" key="4">
    <source>
        <dbReference type="ARBA" id="ARBA00022801"/>
    </source>
</evidence>
<evidence type="ECO:0000256" key="2">
    <source>
        <dbReference type="ARBA" id="ARBA00005988"/>
    </source>
</evidence>
<keyword evidence="4" id="KW-0378">Hydrolase</keyword>
<dbReference type="EMBL" id="CP036287">
    <property type="protein sequence ID" value="QDU67060.1"/>
    <property type="molecule type" value="Genomic_DNA"/>
</dbReference>
<dbReference type="RefSeq" id="WP_145064887.1">
    <property type="nucleotide sequence ID" value="NZ_CP036287.1"/>
</dbReference>
<dbReference type="GO" id="GO:0005615">
    <property type="term" value="C:extracellular space"/>
    <property type="evidence" value="ECO:0007669"/>
    <property type="project" value="TreeGrafter"/>
</dbReference>
<evidence type="ECO:0000256" key="1">
    <source>
        <dbReference type="ARBA" id="ARBA00001947"/>
    </source>
</evidence>
<feature type="signal peptide" evidence="9">
    <location>
        <begin position="1"/>
        <end position="19"/>
    </location>
</feature>
<evidence type="ECO:0000313" key="12">
    <source>
        <dbReference type="Proteomes" id="UP000316921"/>
    </source>
</evidence>
<organism evidence="11 12">
    <name type="scientific">Engelhardtia mirabilis</name>
    <dbReference type="NCBI Taxonomy" id="2528011"/>
    <lineage>
        <taxon>Bacteria</taxon>
        <taxon>Pseudomonadati</taxon>
        <taxon>Planctomycetota</taxon>
        <taxon>Planctomycetia</taxon>
        <taxon>Planctomycetia incertae sedis</taxon>
        <taxon>Engelhardtia</taxon>
    </lineage>
</organism>
<evidence type="ECO:0000256" key="9">
    <source>
        <dbReference type="SAM" id="SignalP"/>
    </source>
</evidence>
<feature type="region of interest" description="Disordered" evidence="8">
    <location>
        <begin position="28"/>
        <end position="54"/>
    </location>
</feature>
<keyword evidence="9" id="KW-0732">Signal</keyword>
<feature type="active site" description="Proton donor/acceptor" evidence="7">
    <location>
        <position position="402"/>
    </location>
</feature>
<feature type="chain" id="PRO_5022016359" evidence="9">
    <location>
        <begin position="20"/>
        <end position="611"/>
    </location>
</feature>
<gene>
    <name evidence="11" type="ORF">Pla133_21380</name>
</gene>
<evidence type="ECO:0000259" key="10">
    <source>
        <dbReference type="PROSITE" id="PS52035"/>
    </source>
</evidence>
<dbReference type="Proteomes" id="UP000316921">
    <property type="component" value="Chromosome"/>
</dbReference>
<dbReference type="PROSITE" id="PS52035">
    <property type="entry name" value="PEPTIDASE_M14"/>
    <property type="match status" value="1"/>
</dbReference>
<evidence type="ECO:0000313" key="11">
    <source>
        <dbReference type="EMBL" id="QDU67060.1"/>
    </source>
</evidence>
<dbReference type="Gene3D" id="3.40.630.10">
    <property type="entry name" value="Zn peptidases"/>
    <property type="match status" value="1"/>
</dbReference>
<dbReference type="Pfam" id="PF00246">
    <property type="entry name" value="Peptidase_M14"/>
    <property type="match status" value="2"/>
</dbReference>
<dbReference type="InterPro" id="IPR000834">
    <property type="entry name" value="Peptidase_M14"/>
</dbReference>
<name>A0A518BJA4_9BACT</name>
<comment type="cofactor">
    <cofactor evidence="1">
        <name>Zn(2+)</name>
        <dbReference type="ChEBI" id="CHEBI:29105"/>
    </cofactor>
</comment>
<dbReference type="KEGG" id="pbap:Pla133_21380"/>
<dbReference type="PANTHER" id="PTHR11705">
    <property type="entry name" value="PROTEASE FAMILY M14 CARBOXYPEPTIDASE A,B"/>
    <property type="match status" value="1"/>
</dbReference>
<evidence type="ECO:0000256" key="7">
    <source>
        <dbReference type="PROSITE-ProRule" id="PRU01379"/>
    </source>
</evidence>
<comment type="similarity">
    <text evidence="2 7">Belongs to the peptidase M14 family.</text>
</comment>
<evidence type="ECO:0000256" key="6">
    <source>
        <dbReference type="ARBA" id="ARBA00023049"/>
    </source>
</evidence>
<evidence type="ECO:0000256" key="5">
    <source>
        <dbReference type="ARBA" id="ARBA00022833"/>
    </source>
</evidence>
<keyword evidence="6" id="KW-0482">Metalloprotease</keyword>
<dbReference type="SMART" id="SM00631">
    <property type="entry name" value="Zn_pept"/>
    <property type="match status" value="1"/>
</dbReference>
<reference evidence="11 12" key="1">
    <citation type="submission" date="2019-02" db="EMBL/GenBank/DDBJ databases">
        <title>Deep-cultivation of Planctomycetes and their phenomic and genomic characterization uncovers novel biology.</title>
        <authorList>
            <person name="Wiegand S."/>
            <person name="Jogler M."/>
            <person name="Boedeker C."/>
            <person name="Pinto D."/>
            <person name="Vollmers J."/>
            <person name="Rivas-Marin E."/>
            <person name="Kohn T."/>
            <person name="Peeters S.H."/>
            <person name="Heuer A."/>
            <person name="Rast P."/>
            <person name="Oberbeckmann S."/>
            <person name="Bunk B."/>
            <person name="Jeske O."/>
            <person name="Meyerdierks A."/>
            <person name="Storesund J.E."/>
            <person name="Kallscheuer N."/>
            <person name="Luecker S."/>
            <person name="Lage O.M."/>
            <person name="Pohl T."/>
            <person name="Merkel B.J."/>
            <person name="Hornburger P."/>
            <person name="Mueller R.-W."/>
            <person name="Bruemmer F."/>
            <person name="Labrenz M."/>
            <person name="Spormann A.M."/>
            <person name="Op den Camp H."/>
            <person name="Overmann J."/>
            <person name="Amann R."/>
            <person name="Jetten M.S.M."/>
            <person name="Mascher T."/>
            <person name="Medema M.H."/>
            <person name="Devos D.P."/>
            <person name="Kaster A.-K."/>
            <person name="Ovreas L."/>
            <person name="Rohde M."/>
            <person name="Galperin M.Y."/>
            <person name="Jogler C."/>
        </authorList>
    </citation>
    <scope>NUCLEOTIDE SEQUENCE [LARGE SCALE GENOMIC DNA]</scope>
    <source>
        <strain evidence="11 12">Pla133</strain>
    </source>
</reference>
<keyword evidence="12" id="KW-1185">Reference proteome</keyword>
<proteinExistence type="inferred from homology"/>
<evidence type="ECO:0000256" key="3">
    <source>
        <dbReference type="ARBA" id="ARBA00022670"/>
    </source>
</evidence>
<dbReference type="SUPFAM" id="SSF53187">
    <property type="entry name" value="Zn-dependent exopeptidases"/>
    <property type="match status" value="1"/>
</dbReference>
<dbReference type="GO" id="GO:0004181">
    <property type="term" value="F:metallocarboxypeptidase activity"/>
    <property type="evidence" value="ECO:0007669"/>
    <property type="project" value="InterPro"/>
</dbReference>
<dbReference type="GO" id="GO:0008270">
    <property type="term" value="F:zinc ion binding"/>
    <property type="evidence" value="ECO:0007669"/>
    <property type="project" value="InterPro"/>
</dbReference>
<dbReference type="PANTHER" id="PTHR11705:SF143">
    <property type="entry name" value="SLL0236 PROTEIN"/>
    <property type="match status" value="1"/>
</dbReference>
<accession>A0A518BJA4</accession>
<dbReference type="AlphaFoldDB" id="A0A518BJA4"/>
<protein>
    <submittedName>
        <fullName evidence="11">Zinc carboxypeptidase</fullName>
    </submittedName>
</protein>
<dbReference type="GO" id="GO:0006508">
    <property type="term" value="P:proteolysis"/>
    <property type="evidence" value="ECO:0007669"/>
    <property type="project" value="UniProtKB-KW"/>
</dbReference>
<evidence type="ECO:0000256" key="8">
    <source>
        <dbReference type="SAM" id="MobiDB-lite"/>
    </source>
</evidence>
<feature type="domain" description="Peptidase M14" evidence="10">
    <location>
        <begin position="71"/>
        <end position="433"/>
    </location>
</feature>
<sequence length="611" mass="67179" precursor="true">MIATALFSTIGALAWPASALPVVNSTPPANEPPAAGASAGAPVSAAQDSRPAGFPGLAAGRAPQVEIPWNRLYGPDEIDAHFARLAARWPNLLSAEVIGTSSLGRTLRVWTLNDPATGQVSSKPTMWIDGNVHGNEVQASETVLYTAWYLLENRDSNERVHALLERASFHLMPSINPDGRGAWFEGPATASMFRSGQLPTDDDLDGLFDEDPPNDLDGDGNITSMRKFAPGRGNYRLDPNDPRIMVRLGPDEEPGDWLMLGREGIDDDGDGRANEDDAGGYDMNRAWPSGWQPEHVQGGAGAYPLFWPETRSVAEYIAARPNIAAAQSFHNSGGMILRGPGFEDYGNYPRSDVAVYDALGADGEKMLPFYNYWIIWRDLYSVFGGFVNWTYEGLGIISFTNELWAGERNSPDERLGNSTEDRHFFDDTLLMGAGFTDWTPYDHPLYGEVEIGGFAKDVGRVPPSFLIEEELHRNALFCIRHAEAMPRVTIDEPELTDLGDGIWAVDLRFRNEAVIPTRSAMAAQKHVGLPDVIEFAGAGIEVLAAGRRTDRWRPERLDLVEHSPERVVREDGIDGKGELELRWIVRGSGPVEVRYTGEKIVDVSREFSLGD</sequence>